<dbReference type="Gene3D" id="3.40.1090.10">
    <property type="entry name" value="Cytosolic phospholipase A2 catalytic domain"/>
    <property type="match status" value="1"/>
</dbReference>
<dbReference type="GO" id="GO:0016042">
    <property type="term" value="P:lipid catabolic process"/>
    <property type="evidence" value="ECO:0007669"/>
    <property type="project" value="UniProtKB-UniRule"/>
</dbReference>
<dbReference type="PANTHER" id="PTHR46394:SF1">
    <property type="entry name" value="PNPLA DOMAIN-CONTAINING PROTEIN"/>
    <property type="match status" value="1"/>
</dbReference>
<comment type="caution">
    <text evidence="2">Lacks conserved residue(s) required for the propagation of feature annotation.</text>
</comment>
<feature type="domain" description="PNPLA" evidence="3">
    <location>
        <begin position="9"/>
        <end position="225"/>
    </location>
</feature>
<name>A0A2T0B3M0_9CLOT</name>
<feature type="short sequence motif" description="DGA/G" evidence="2">
    <location>
        <begin position="212"/>
        <end position="214"/>
    </location>
</feature>
<dbReference type="PROSITE" id="PS51635">
    <property type="entry name" value="PNPLA"/>
    <property type="match status" value="1"/>
</dbReference>
<evidence type="ECO:0000313" key="4">
    <source>
        <dbReference type="EMBL" id="PRR78488.1"/>
    </source>
</evidence>
<dbReference type="InterPro" id="IPR002641">
    <property type="entry name" value="PNPLA_dom"/>
</dbReference>
<dbReference type="CDD" id="cd07207">
    <property type="entry name" value="Pat_ExoU_VipD_like"/>
    <property type="match status" value="1"/>
</dbReference>
<evidence type="ECO:0000256" key="2">
    <source>
        <dbReference type="PROSITE-ProRule" id="PRU01161"/>
    </source>
</evidence>
<comment type="caution">
    <text evidence="4">The sequence shown here is derived from an EMBL/GenBank/DDBJ whole genome shotgun (WGS) entry which is preliminary data.</text>
</comment>
<dbReference type="Pfam" id="PF01734">
    <property type="entry name" value="Patatin"/>
    <property type="match status" value="1"/>
</dbReference>
<keyword evidence="5" id="KW-1185">Reference proteome</keyword>
<keyword evidence="2" id="KW-0442">Lipid degradation</keyword>
<dbReference type="OrthoDB" id="9770965at2"/>
<keyword evidence="1 2" id="KW-0443">Lipid metabolism</keyword>
<accession>A0A2T0B3M0</accession>
<reference evidence="4 5" key="1">
    <citation type="submission" date="2018-03" db="EMBL/GenBank/DDBJ databases">
        <title>Genome sequence of Clostridium liquoris DSM 100320.</title>
        <authorList>
            <person name="Poehlein A."/>
            <person name="Daniel R."/>
        </authorList>
    </citation>
    <scope>NUCLEOTIDE SEQUENCE [LARGE SCALE GENOMIC DNA]</scope>
    <source>
        <strain evidence="4 5">DSM 100320</strain>
    </source>
</reference>
<feature type="short sequence motif" description="GXSXG" evidence="2">
    <location>
        <begin position="40"/>
        <end position="44"/>
    </location>
</feature>
<organism evidence="4 5">
    <name type="scientific">Clostridium liquoris</name>
    <dbReference type="NCBI Taxonomy" id="1289519"/>
    <lineage>
        <taxon>Bacteria</taxon>
        <taxon>Bacillati</taxon>
        <taxon>Bacillota</taxon>
        <taxon>Clostridia</taxon>
        <taxon>Eubacteriales</taxon>
        <taxon>Clostridiaceae</taxon>
        <taxon>Clostridium</taxon>
    </lineage>
</organism>
<feature type="active site" description="Nucleophile" evidence="2">
    <location>
        <position position="42"/>
    </location>
</feature>
<dbReference type="PANTHER" id="PTHR46394">
    <property type="entry name" value="ANNEXIN"/>
    <property type="match status" value="1"/>
</dbReference>
<evidence type="ECO:0000259" key="3">
    <source>
        <dbReference type="PROSITE" id="PS51635"/>
    </source>
</evidence>
<dbReference type="SUPFAM" id="SSF52151">
    <property type="entry name" value="FabD/lysophospholipase-like"/>
    <property type="match status" value="1"/>
</dbReference>
<dbReference type="EMBL" id="PVXO01000044">
    <property type="protein sequence ID" value="PRR78488.1"/>
    <property type="molecule type" value="Genomic_DNA"/>
</dbReference>
<proteinExistence type="predicted"/>
<dbReference type="GO" id="GO:0016787">
    <property type="term" value="F:hydrolase activity"/>
    <property type="evidence" value="ECO:0007669"/>
    <property type="project" value="UniProtKB-UniRule"/>
</dbReference>
<sequence>MGIKKFADGVFEGGGIKAIAFAGALKVIEDKGFIWRNVAGTSAGSMVASLISVGYTANEIKNLMEKAEYKDFIDSSKIKLPIIKPAVNLMVKKGLYNGDYISDWIEELLYEKMKYKLKEKRRVKFKDLIIPGEKDILINNPKYKRKYKLHIIAADITREKMLILPEDIADYGMDPDELDVSLAVRMSISIPIFFQPVVIKHNFSKEKYFIVDGGLLSNYPVWLFDVEGEPEWPTIGFKLIDIDEKCKRNKITNIFNLTHALIETMLKSEIDMDVIRINNLRTIEIDTLGVKTTDFKISKERMMELYNSGEKCARKFIKSWEENYNSYLVFRRNYCTDCSGNKTAL</sequence>
<evidence type="ECO:0000256" key="1">
    <source>
        <dbReference type="ARBA" id="ARBA00023098"/>
    </source>
</evidence>
<dbReference type="AlphaFoldDB" id="A0A2T0B3M0"/>
<dbReference type="Proteomes" id="UP000239706">
    <property type="component" value="Unassembled WGS sequence"/>
</dbReference>
<gene>
    <name evidence="4" type="ORF">CLLI_15720</name>
</gene>
<dbReference type="RefSeq" id="WP_106063670.1">
    <property type="nucleotide sequence ID" value="NZ_PVXO01000044.1"/>
</dbReference>
<protein>
    <submittedName>
        <fullName evidence="4">Patatin-like phospholipase</fullName>
    </submittedName>
</protein>
<dbReference type="InterPro" id="IPR052580">
    <property type="entry name" value="Lipid_Hydrolase"/>
</dbReference>
<feature type="active site" description="Proton acceptor" evidence="2">
    <location>
        <position position="212"/>
    </location>
</feature>
<keyword evidence="2" id="KW-0378">Hydrolase</keyword>
<dbReference type="InterPro" id="IPR016035">
    <property type="entry name" value="Acyl_Trfase/lysoPLipase"/>
</dbReference>
<evidence type="ECO:0000313" key="5">
    <source>
        <dbReference type="Proteomes" id="UP000239706"/>
    </source>
</evidence>